<accession>A0ABP8BMF5</accession>
<proteinExistence type="predicted"/>
<dbReference type="Gene3D" id="3.90.420.10">
    <property type="entry name" value="Oxidoreductase, molybdopterin-binding domain"/>
    <property type="match status" value="1"/>
</dbReference>
<evidence type="ECO:0000259" key="1">
    <source>
        <dbReference type="Pfam" id="PF00174"/>
    </source>
</evidence>
<organism evidence="2 3">
    <name type="scientific">Streptosporangium oxazolinicum</name>
    <dbReference type="NCBI Taxonomy" id="909287"/>
    <lineage>
        <taxon>Bacteria</taxon>
        <taxon>Bacillati</taxon>
        <taxon>Actinomycetota</taxon>
        <taxon>Actinomycetes</taxon>
        <taxon>Streptosporangiales</taxon>
        <taxon>Streptosporangiaceae</taxon>
        <taxon>Streptosporangium</taxon>
    </lineage>
</organism>
<reference evidence="3" key="1">
    <citation type="journal article" date="2019" name="Int. J. Syst. Evol. Microbiol.">
        <title>The Global Catalogue of Microorganisms (GCM) 10K type strain sequencing project: providing services to taxonomists for standard genome sequencing and annotation.</title>
        <authorList>
            <consortium name="The Broad Institute Genomics Platform"/>
            <consortium name="The Broad Institute Genome Sequencing Center for Infectious Disease"/>
            <person name="Wu L."/>
            <person name="Ma J."/>
        </authorList>
    </citation>
    <scope>NUCLEOTIDE SEQUENCE [LARGE SCALE GENOMIC DNA]</scope>
    <source>
        <strain evidence="3">JCM 17388</strain>
    </source>
</reference>
<dbReference type="InterPro" id="IPR000572">
    <property type="entry name" value="OxRdtase_Mopterin-bd_dom"/>
</dbReference>
<evidence type="ECO:0000313" key="2">
    <source>
        <dbReference type="EMBL" id="GAA4210415.1"/>
    </source>
</evidence>
<dbReference type="PANTHER" id="PTHR43032:SF4">
    <property type="entry name" value="OXIDOREDUCTASE MOLYBDOPTERIN-BINDING DOMAIN-CONTAINING PROTEIN"/>
    <property type="match status" value="1"/>
</dbReference>
<gene>
    <name evidence="2" type="ORF">GCM10022252_78200</name>
</gene>
<dbReference type="SUPFAM" id="SSF56524">
    <property type="entry name" value="Oxidoreductase molybdopterin-binding domain"/>
    <property type="match status" value="1"/>
</dbReference>
<name>A0ABP8BMF5_9ACTN</name>
<feature type="domain" description="Oxidoreductase molybdopterin-binding" evidence="1">
    <location>
        <begin position="38"/>
        <end position="182"/>
    </location>
</feature>
<dbReference type="EMBL" id="BAABAQ010000023">
    <property type="protein sequence ID" value="GAA4210415.1"/>
    <property type="molecule type" value="Genomic_DNA"/>
</dbReference>
<dbReference type="InterPro" id="IPR036374">
    <property type="entry name" value="OxRdtase_Mopterin-bd_sf"/>
</dbReference>
<dbReference type="Pfam" id="PF00174">
    <property type="entry name" value="Oxidored_molyb"/>
    <property type="match status" value="1"/>
</dbReference>
<dbReference type="CDD" id="cd02109">
    <property type="entry name" value="arch_bact_SO_family_Moco"/>
    <property type="match status" value="1"/>
</dbReference>
<sequence length="202" mass="22521">MGVIGIVSPGFFGRRRAGNPDLPPGQYLTEDFPVLSAGPTPLVSTEDWSLGVTTETGEAVRWSWAELNALPVERFTVDLHCVTKWSKLGTTWEGVSLDTLLDGVETSAEYALAASYGGYTTNLPLEDLLDGRAWIAVRYEGEPITPEHGGPARLLVPHLYLWKSAKWVRGLRLLDEDQPGFWEGVGYHNYGDPWREQRYWGD</sequence>
<protein>
    <submittedName>
        <fullName evidence="2">Sulfite oxidase-like oxidoreductase</fullName>
    </submittedName>
</protein>
<keyword evidence="3" id="KW-1185">Reference proteome</keyword>
<comment type="caution">
    <text evidence="2">The sequence shown here is derived from an EMBL/GenBank/DDBJ whole genome shotgun (WGS) entry which is preliminary data.</text>
</comment>
<dbReference type="PANTHER" id="PTHR43032">
    <property type="entry name" value="PROTEIN-METHIONINE-SULFOXIDE REDUCTASE"/>
    <property type="match status" value="1"/>
</dbReference>
<dbReference type="Proteomes" id="UP001501251">
    <property type="component" value="Unassembled WGS sequence"/>
</dbReference>
<evidence type="ECO:0000313" key="3">
    <source>
        <dbReference type="Proteomes" id="UP001501251"/>
    </source>
</evidence>